<evidence type="ECO:0000313" key="5">
    <source>
        <dbReference type="Proteomes" id="UP000672602"/>
    </source>
</evidence>
<dbReference type="Gene3D" id="3.40.630.10">
    <property type="entry name" value="Zn peptidases"/>
    <property type="match status" value="1"/>
</dbReference>
<dbReference type="Pfam" id="PF18027">
    <property type="entry name" value="Pepdidase_M14_N"/>
    <property type="match status" value="1"/>
</dbReference>
<dbReference type="InterPro" id="IPR000834">
    <property type="entry name" value="Peptidase_M14"/>
</dbReference>
<dbReference type="InterPro" id="IPR040626">
    <property type="entry name" value="Pepdidase_M14_N"/>
</dbReference>
<reference evidence="4" key="1">
    <citation type="submission" date="2021-04" db="EMBL/GenBank/DDBJ databases">
        <authorList>
            <person name="Zhang D.-C."/>
        </authorList>
    </citation>
    <scope>NUCLEOTIDE SEQUENCE</scope>
    <source>
        <strain evidence="4">CGMCC 1.15697</strain>
    </source>
</reference>
<evidence type="ECO:0000259" key="3">
    <source>
        <dbReference type="PROSITE" id="PS52035"/>
    </source>
</evidence>
<dbReference type="PANTHER" id="PTHR12756:SF11">
    <property type="entry name" value="CYTOSOLIC CARBOXYPEPTIDASE 1"/>
    <property type="match status" value="1"/>
</dbReference>
<dbReference type="Pfam" id="PF00246">
    <property type="entry name" value="Peptidase_M14"/>
    <property type="match status" value="1"/>
</dbReference>
<dbReference type="AlphaFoldDB" id="A0A8J7S3J8"/>
<dbReference type="Proteomes" id="UP000672602">
    <property type="component" value="Unassembled WGS sequence"/>
</dbReference>
<dbReference type="PROSITE" id="PS52035">
    <property type="entry name" value="PEPTIDASE_M14"/>
    <property type="match status" value="1"/>
</dbReference>
<evidence type="ECO:0000313" key="4">
    <source>
        <dbReference type="EMBL" id="MBP5857923.1"/>
    </source>
</evidence>
<dbReference type="GO" id="GO:0004181">
    <property type="term" value="F:metallocarboxypeptidase activity"/>
    <property type="evidence" value="ECO:0007669"/>
    <property type="project" value="InterPro"/>
</dbReference>
<dbReference type="PANTHER" id="PTHR12756">
    <property type="entry name" value="CYTOSOLIC CARBOXYPEPTIDASE"/>
    <property type="match status" value="1"/>
</dbReference>
<dbReference type="EMBL" id="JAGMWN010000006">
    <property type="protein sequence ID" value="MBP5857923.1"/>
    <property type="molecule type" value="Genomic_DNA"/>
</dbReference>
<name>A0A8J7S3J8_9PROT</name>
<comment type="cofactor">
    <cofactor evidence="1">
        <name>Zn(2+)</name>
        <dbReference type="ChEBI" id="CHEBI:29105"/>
    </cofactor>
</comment>
<protein>
    <recommendedName>
        <fullName evidence="3">Peptidase M14 domain-containing protein</fullName>
    </recommendedName>
</protein>
<dbReference type="Gene3D" id="2.60.40.3120">
    <property type="match status" value="1"/>
</dbReference>
<keyword evidence="5" id="KW-1185">Reference proteome</keyword>
<organism evidence="4 5">
    <name type="scientific">Marivibrio halodurans</name>
    <dbReference type="NCBI Taxonomy" id="2039722"/>
    <lineage>
        <taxon>Bacteria</taxon>
        <taxon>Pseudomonadati</taxon>
        <taxon>Pseudomonadota</taxon>
        <taxon>Alphaproteobacteria</taxon>
        <taxon>Rhodospirillales</taxon>
        <taxon>Rhodospirillaceae</taxon>
        <taxon>Marivibrio</taxon>
    </lineage>
</organism>
<evidence type="ECO:0000256" key="1">
    <source>
        <dbReference type="ARBA" id="ARBA00001947"/>
    </source>
</evidence>
<dbReference type="InterPro" id="IPR050821">
    <property type="entry name" value="Cytosolic_carboxypeptidase"/>
</dbReference>
<comment type="similarity">
    <text evidence="2">Belongs to the peptidase M14 family.</text>
</comment>
<dbReference type="SUPFAM" id="SSF53187">
    <property type="entry name" value="Zn-dependent exopeptidases"/>
    <property type="match status" value="1"/>
</dbReference>
<dbReference type="GO" id="GO:0006508">
    <property type="term" value="P:proteolysis"/>
    <property type="evidence" value="ECO:0007669"/>
    <property type="project" value="InterPro"/>
</dbReference>
<dbReference type="CDD" id="cd06234">
    <property type="entry name" value="M14_PaCCP-like"/>
    <property type="match status" value="1"/>
</dbReference>
<feature type="active site" description="Proton donor/acceptor" evidence="2">
    <location>
        <position position="336"/>
    </location>
</feature>
<comment type="caution">
    <text evidence="4">The sequence shown here is derived from an EMBL/GenBank/DDBJ whole genome shotgun (WGS) entry which is preliminary data.</text>
</comment>
<accession>A0A8J7S3J8</accession>
<evidence type="ECO:0000256" key="2">
    <source>
        <dbReference type="PROSITE-ProRule" id="PRU01379"/>
    </source>
</evidence>
<dbReference type="RefSeq" id="WP_210682517.1">
    <property type="nucleotide sequence ID" value="NZ_JAGMWN010000006.1"/>
</dbReference>
<gene>
    <name evidence="4" type="ORF">KAJ83_12965</name>
</gene>
<feature type="domain" description="Peptidase M14" evidence="3">
    <location>
        <begin position="110"/>
        <end position="372"/>
    </location>
</feature>
<proteinExistence type="inferred from homology"/>
<dbReference type="GO" id="GO:0008270">
    <property type="term" value="F:zinc ion binding"/>
    <property type="evidence" value="ECO:0007669"/>
    <property type="project" value="InterPro"/>
</dbReference>
<sequence>MRISDSFDSGNILVTEIAGPRARLAIKPDPGEDGFFQWFHFRVSGAKGEALELVIENAGEASFPKGWEGYAACASHDRRHWFRCPTDYADGRLTIRVTPETDSIWLAYFPPYSRERHHDLIARCQGRPRCRHEVLGLTLDGEDIDLLTIGEPGPDKQSYWAIARQHPGESQAEWWMEGFLDRLLDPDDPVAREILKAGVFHVVPNMNPDGSRRGHLRTNAAGANLNREWDKASPERSPEVHHVLARMDRTGLDFCLDVHGDEALPYVFIAGGEGVPGFDARQENLLARFQEELVLANPDFQTAKGYPKPAPGSSTTLSTATKQLTDRFGALAMTLEMPFKDNADAPDPVHGWSPERCRAMGRAALDALHRIKGALR</sequence>